<evidence type="ECO:0008006" key="3">
    <source>
        <dbReference type="Google" id="ProtNLM"/>
    </source>
</evidence>
<feature type="transmembrane region" description="Helical" evidence="1">
    <location>
        <begin position="163"/>
        <end position="182"/>
    </location>
</feature>
<evidence type="ECO:0000256" key="1">
    <source>
        <dbReference type="SAM" id="Phobius"/>
    </source>
</evidence>
<name>A0A381XKN6_9ZZZZ</name>
<dbReference type="EMBL" id="UINC01015531">
    <property type="protein sequence ID" value="SVA65326.1"/>
    <property type="molecule type" value="Genomic_DNA"/>
</dbReference>
<gene>
    <name evidence="2" type="ORF">METZ01_LOCUS118180</name>
</gene>
<dbReference type="AlphaFoldDB" id="A0A381XKN6"/>
<organism evidence="2">
    <name type="scientific">marine metagenome</name>
    <dbReference type="NCBI Taxonomy" id="408172"/>
    <lineage>
        <taxon>unclassified sequences</taxon>
        <taxon>metagenomes</taxon>
        <taxon>ecological metagenomes</taxon>
    </lineage>
</organism>
<feature type="transmembrane region" description="Helical" evidence="1">
    <location>
        <begin position="29"/>
        <end position="50"/>
    </location>
</feature>
<keyword evidence="1" id="KW-1133">Transmembrane helix</keyword>
<feature type="transmembrane region" description="Helical" evidence="1">
    <location>
        <begin position="194"/>
        <end position="215"/>
    </location>
</feature>
<sequence>MAPETAGGEVPPCVIPGDDGLFPTARSDWWWAQPLAVFLGLAAAISYMTWAAFQGTSYHYDGGGANYLSPLYSPELFGETKHAIFGEKPSFWPEDFMGFAVPWSPAFLILWAPAGFRLTCYYYRGAYYKSFWADPPACAVGEPRGSYWGENAMPLLLQNLHRYMLYFALIFCVILTWDAWEALWFTTPNGGSEFGVGVGTLVLALNAFLLGGYTLGCHSLRHLIGGYADRISSQSKPQQKAYDCVSCLNRSHMKWAWFSLAWVCFTDLYVRLCAMGEIIDWRLF</sequence>
<accession>A0A381XKN6</accession>
<keyword evidence="1" id="KW-0812">Transmembrane</keyword>
<proteinExistence type="predicted"/>
<protein>
    <recommendedName>
        <fullName evidence="3">Succinate dehydrogenase</fullName>
    </recommendedName>
</protein>
<reference evidence="2" key="1">
    <citation type="submission" date="2018-05" db="EMBL/GenBank/DDBJ databases">
        <authorList>
            <person name="Lanie J.A."/>
            <person name="Ng W.-L."/>
            <person name="Kazmierczak K.M."/>
            <person name="Andrzejewski T.M."/>
            <person name="Davidsen T.M."/>
            <person name="Wayne K.J."/>
            <person name="Tettelin H."/>
            <person name="Glass J.I."/>
            <person name="Rusch D."/>
            <person name="Podicherti R."/>
            <person name="Tsui H.-C.T."/>
            <person name="Winkler M.E."/>
        </authorList>
    </citation>
    <scope>NUCLEOTIDE SEQUENCE</scope>
</reference>
<evidence type="ECO:0000313" key="2">
    <source>
        <dbReference type="EMBL" id="SVA65326.1"/>
    </source>
</evidence>
<keyword evidence="1" id="KW-0472">Membrane</keyword>